<dbReference type="PRINTS" id="PR01185">
    <property type="entry name" value="INTEGRINA"/>
</dbReference>
<dbReference type="AlphaFoldDB" id="M6CPX9"/>
<keyword evidence="4" id="KW-0325">Glycoprotein</keyword>
<keyword evidence="2" id="KW-0677">Repeat</keyword>
<keyword evidence="1" id="KW-0732">Signal</keyword>
<evidence type="ECO:0000313" key="7">
    <source>
        <dbReference type="Proteomes" id="UP000011988"/>
    </source>
</evidence>
<feature type="domain" description="SbsA Ig-like" evidence="5">
    <location>
        <begin position="123"/>
        <end position="227"/>
    </location>
</feature>
<comment type="caution">
    <text evidence="6">The sequence shown here is derived from an EMBL/GenBank/DDBJ whole genome shotgun (WGS) entry which is preliminary data.</text>
</comment>
<dbReference type="Gene3D" id="2.130.10.130">
    <property type="entry name" value="Integrin alpha, N-terminal"/>
    <property type="match status" value="4"/>
</dbReference>
<evidence type="ECO:0000256" key="1">
    <source>
        <dbReference type="ARBA" id="ARBA00022729"/>
    </source>
</evidence>
<dbReference type="InterPro" id="IPR032812">
    <property type="entry name" value="SbsA_Ig"/>
</dbReference>
<name>M6CPX9_9LEPT</name>
<dbReference type="PANTHER" id="PTHR23221">
    <property type="entry name" value="GLYCOSYLPHOSPHATIDYLINOSITOL PHOSPHOLIPASE D"/>
    <property type="match status" value="1"/>
</dbReference>
<dbReference type="PANTHER" id="PTHR23221:SF7">
    <property type="entry name" value="PHOSPHATIDYLINOSITOL-GLYCAN-SPECIFIC PHOSPHOLIPASE D"/>
    <property type="match status" value="1"/>
</dbReference>
<dbReference type="PATRIC" id="fig|1218565.3.peg.2807"/>
<dbReference type="InterPro" id="IPR028994">
    <property type="entry name" value="Integrin_alpha_N"/>
</dbReference>
<feature type="domain" description="SbsA Ig-like" evidence="5">
    <location>
        <begin position="456"/>
        <end position="561"/>
    </location>
</feature>
<dbReference type="GO" id="GO:0008305">
    <property type="term" value="C:integrin complex"/>
    <property type="evidence" value="ECO:0007669"/>
    <property type="project" value="InterPro"/>
</dbReference>
<dbReference type="InterPro" id="IPR013517">
    <property type="entry name" value="FG-GAP"/>
</dbReference>
<organism evidence="6 7">
    <name type="scientific">Leptospira alstonii serovar Sichuan str. 79601</name>
    <dbReference type="NCBI Taxonomy" id="1218565"/>
    <lineage>
        <taxon>Bacteria</taxon>
        <taxon>Pseudomonadati</taxon>
        <taxon>Spirochaetota</taxon>
        <taxon>Spirochaetia</taxon>
        <taxon>Leptospirales</taxon>
        <taxon>Leptospiraceae</taxon>
        <taxon>Leptospira</taxon>
    </lineage>
</organism>
<feature type="domain" description="SbsA Ig-like" evidence="5">
    <location>
        <begin position="566"/>
        <end position="666"/>
    </location>
</feature>
<dbReference type="Proteomes" id="UP000011988">
    <property type="component" value="Unassembled WGS sequence"/>
</dbReference>
<accession>M6CPX9</accession>
<dbReference type="SMART" id="SM00191">
    <property type="entry name" value="Int_alpha"/>
    <property type="match status" value="5"/>
</dbReference>
<gene>
    <name evidence="6" type="ORF">LEP1GSC194_1507</name>
</gene>
<feature type="domain" description="SbsA Ig-like" evidence="5">
    <location>
        <begin position="18"/>
        <end position="116"/>
    </location>
</feature>
<dbReference type="InterPro" id="IPR013783">
    <property type="entry name" value="Ig-like_fold"/>
</dbReference>
<sequence length="1206" mass="122243">MPFFAYLDFSNHNTASSFSVSQISPGPNVTGVSLNTSIQVGFSQKLDSSSIQSQSIQLTQGNAVIPGTITSDEKTILFNPTSSLAASKVYTVRVSKDIKSAEGSSLSEETVWNFTTATIVDLIPPALSLRTPTVGATLVPNNTSVQVSFTETMDCTSIDNTILTLKNNVTNIQEPANVVCLGSVATLTPTNPLGLAFNTVYRVDLLSTAKDLANNPLPNAYNWTFTTGPAPDLVAPTVSFVSPAPNAQNVAMNSAVSIAFSEPINCATIPGSIVLDDNPLLPGTIAGNPGCTGTTATFTPLAALAPNTVYTLTISGAITDLFNNPLAPAPYTSTFTTGPALDLTPPTVTFTVPSANAIGVGVNINPTVVFSEPMACASVNNASFRVKLQAAPPGVYLVGSVNCFGTSATWIPDPLLNPTLAFNTLYTVEVNAGALDAANNPIVPITWNFTTGPGPDVTPPNVAFVTPANAALGVAVNAGVSIAFNETMNCGTVLGGITLDDDPATPATVVGININCNGNTVSFAPTAPPLAFNTTYTVKIANTVTDSNNNAIGAYSWSFTTGAAPDVTPPQVSLVNPLAAATGVPTNANITVSFNETIDCSTLNFTVNNGIGGTVNCSGASATFVPNVGTPLNPATAYTATIVTVRDLQGNLMTALPPAFSWNFTTGLAPDVIPPTVTIQNARNNTVIESGFVIGTAADDRSVASVEISIDGGAFTNAGVIGTTSWKYQLPTGAATWKQNSVHTIAARVKDSANNITTTATVSVRKGTNKDINGDGYTDIVSAEYGQGLVYIFHSSGTAGMTITTAPSASKMIIGSAGEEFGRSVSMGDLNGDGFADVVVGAPGWNAAQGRVYVFHSSGNTGVNISFPGFASTTISSVDAASRFGDSLTTGDFNGDGFADLAAGEPVFNGSRGRVYVFHSAGAAGVVQTNVGAANVTLTGENANDRFGYSLSVGSMNGDNFSDLAVGAPGYGAGVGGGFVLNQGRAYVYHGSGAGLGAVVTMLTNNSAGNAGEFGLTLAAADFNGDGNSDLAIGSPGLNGGFGSISIFVSGGGAGINTDNIGNAPLIIVGGAGGNAFGISMIAQDLNLDGRADLVSTTILLPNRVFVFHMPGAGLINGFLTTGNATTQITSVANGLGVSANAPRTPISGGDVNGDGFPDLFIGGQTDNIYVFHSSAAGLLTNTAATAAGTIAGSGLANAFFGCSVY</sequence>
<dbReference type="InterPro" id="IPR014755">
    <property type="entry name" value="Cu-Rt/internalin_Ig-like"/>
</dbReference>
<dbReference type="EMBL" id="ANIK01000059">
    <property type="protein sequence ID" value="EMJ93977.1"/>
    <property type="molecule type" value="Genomic_DNA"/>
</dbReference>
<evidence type="ECO:0000259" key="5">
    <source>
        <dbReference type="Pfam" id="PF13205"/>
    </source>
</evidence>
<dbReference type="Pfam" id="PF01839">
    <property type="entry name" value="FG-GAP"/>
    <property type="match status" value="4"/>
</dbReference>
<dbReference type="Pfam" id="PF13205">
    <property type="entry name" value="Big_5"/>
    <property type="match status" value="6"/>
</dbReference>
<evidence type="ECO:0000256" key="2">
    <source>
        <dbReference type="ARBA" id="ARBA00022737"/>
    </source>
</evidence>
<feature type="domain" description="SbsA Ig-like" evidence="5">
    <location>
        <begin position="343"/>
        <end position="451"/>
    </location>
</feature>
<proteinExistence type="predicted"/>
<dbReference type="PROSITE" id="PS51470">
    <property type="entry name" value="FG_GAP"/>
    <property type="match status" value="3"/>
</dbReference>
<dbReference type="GO" id="GO:0007155">
    <property type="term" value="P:cell adhesion"/>
    <property type="evidence" value="ECO:0007669"/>
    <property type="project" value="InterPro"/>
</dbReference>
<evidence type="ECO:0000313" key="6">
    <source>
        <dbReference type="EMBL" id="EMJ93977.1"/>
    </source>
</evidence>
<dbReference type="Gene3D" id="2.60.40.10">
    <property type="entry name" value="Immunoglobulins"/>
    <property type="match status" value="1"/>
</dbReference>
<dbReference type="Gene3D" id="2.60.40.1220">
    <property type="match status" value="5"/>
</dbReference>
<dbReference type="Gene3D" id="2.60.40.3710">
    <property type="match status" value="1"/>
</dbReference>
<dbReference type="SUPFAM" id="SSF69318">
    <property type="entry name" value="Integrin alpha N-terminal domain"/>
    <property type="match status" value="2"/>
</dbReference>
<evidence type="ECO:0000256" key="4">
    <source>
        <dbReference type="ARBA" id="ARBA00023180"/>
    </source>
</evidence>
<protein>
    <submittedName>
        <fullName evidence="6">Ig-like protein</fullName>
    </submittedName>
</protein>
<reference evidence="6 7" key="1">
    <citation type="submission" date="2013-01" db="EMBL/GenBank/DDBJ databases">
        <authorList>
            <person name="Harkins D.M."/>
            <person name="Durkin A.S."/>
            <person name="Brinkac L.M."/>
            <person name="Haft D.H."/>
            <person name="Selengut J.D."/>
            <person name="Sanka R."/>
            <person name="DePew J."/>
            <person name="Purushe J."/>
            <person name="Galloway R.L."/>
            <person name="Vinetz J.M."/>
            <person name="Sutton G.G."/>
            <person name="Nierman W.C."/>
            <person name="Fouts D.E."/>
        </authorList>
    </citation>
    <scope>NUCLEOTIDE SEQUENCE [LARGE SCALE GENOMIC DNA]</scope>
    <source>
        <strain evidence="6 7">79601</strain>
    </source>
</reference>
<dbReference type="InterPro" id="IPR000413">
    <property type="entry name" value="Integrin_alpha"/>
</dbReference>
<keyword evidence="3" id="KW-0378">Hydrolase</keyword>
<feature type="domain" description="SbsA Ig-like" evidence="5">
    <location>
        <begin position="234"/>
        <end position="337"/>
    </location>
</feature>
<dbReference type="InterPro" id="IPR013519">
    <property type="entry name" value="Int_alpha_beta-p"/>
</dbReference>
<evidence type="ECO:0000256" key="3">
    <source>
        <dbReference type="ARBA" id="ARBA00022801"/>
    </source>
</evidence>
<dbReference type="GO" id="GO:0016787">
    <property type="term" value="F:hydrolase activity"/>
    <property type="evidence" value="ECO:0007669"/>
    <property type="project" value="UniProtKB-KW"/>
</dbReference>